<sequence length="977" mass="109165">MTFFVTESMNPQITTQFLGWDAPLLPRAVESLKTKFASANQFDLSGLICVLPTSQSSYRFETLLKEAAADADLRLSLPRILTLGRLPEQLYSPRAKLAIDFEQTLAWSQVLAATNPETLKPLVPTLPTSDEADTWMELAATIRGLHEDLASNQLSFADVAAATEAENDQRRWTLLATLFESYLKRLASAGLADPHHERRFALANKACKTDSTIVMIGTSDLSHLQIAMLRAMQGEIIAMVAAPENEASRFDDLGCIETSRWADYRLPIEDDQLIPAGDIADQAITVAEVIAEFAQQYPVDEVTIGVTDESQVGPIEFEMRSCGVDTFRNLGWSIDRTAIGRLLNLTASYLKTRSWQSLATLVRHADVHDWICKQDPEAAKSCLTQLDQLLANHFPIQLANPLPEEAKKNYPTAIQVAKRIEKWMAPLQGVNRSLGQWCGAISQWLTTLYSQELESEEVDSEELADESLPLFAFEANSVPEDRVSENHAPEDSGPQDRTAMALHSVRGLLTRFAEVNAELDLEIDGASAMQMIANRVGDLRVVDAMKPDDIEILGWLDLALDDAQALVVLGLNHPFVPTAVTNDAFLPGTLRTQLRMADNDRRFARDVYNMQLLLSTRQSVRFIVGRNSADGTPTPPSRLLAAASDEDVARRIRLLLEKSRPRVVVQHGWDTANVESSLPIPKLPPSTGTCPVKAMSVTAFHDYLACPYRFYLRHVLKLKPLDDMSAELAANQFGDLIHGALETFGDSDDRDEADADKIEKILLHHLHRYASLRYGDSASTAVALQIRQAERRLRKVAIEQAKRIGEGWVIKESEASVDDKRDGACIEVDGFKMGLRGRLDRIDYHPNSGRWAILDYKTHGHKPEKKHLKKTDEGLKWIDLQLPLYRMMIPYLGIEANPTEVQLGYFNISDKDEETKINIAEFDEPLMDQARQLILDCVRRIRDEDFAPSTDPIQYDDYDMIMQTGVMSVAGGMDDSE</sequence>
<proteinExistence type="predicted"/>
<evidence type="ECO:0000313" key="2">
    <source>
        <dbReference type="EMBL" id="GAA4466961.1"/>
    </source>
</evidence>
<dbReference type="Pfam" id="PF12705">
    <property type="entry name" value="PDDEXK_1"/>
    <property type="match status" value="1"/>
</dbReference>
<name>A0ABP8NKN0_9BACT</name>
<reference evidence="3" key="1">
    <citation type="journal article" date="2019" name="Int. J. Syst. Evol. Microbiol.">
        <title>The Global Catalogue of Microorganisms (GCM) 10K type strain sequencing project: providing services to taxonomists for standard genome sequencing and annotation.</title>
        <authorList>
            <consortium name="The Broad Institute Genomics Platform"/>
            <consortium name="The Broad Institute Genome Sequencing Center for Infectious Disease"/>
            <person name="Wu L."/>
            <person name="Ma J."/>
        </authorList>
    </citation>
    <scope>NUCLEOTIDE SEQUENCE [LARGE SCALE GENOMIC DNA]</scope>
    <source>
        <strain evidence="3">JCM 17759</strain>
    </source>
</reference>
<organism evidence="2 3">
    <name type="scientific">Novipirellula rosea</name>
    <dbReference type="NCBI Taxonomy" id="1031540"/>
    <lineage>
        <taxon>Bacteria</taxon>
        <taxon>Pseudomonadati</taxon>
        <taxon>Planctomycetota</taxon>
        <taxon>Planctomycetia</taxon>
        <taxon>Pirellulales</taxon>
        <taxon>Pirellulaceae</taxon>
        <taxon>Novipirellula</taxon>
    </lineage>
</organism>
<feature type="domain" description="PD-(D/E)XK endonuclease-like" evidence="1">
    <location>
        <begin position="695"/>
        <end position="949"/>
    </location>
</feature>
<keyword evidence="3" id="KW-1185">Reference proteome</keyword>
<evidence type="ECO:0000313" key="3">
    <source>
        <dbReference type="Proteomes" id="UP001500840"/>
    </source>
</evidence>
<dbReference type="InterPro" id="IPR011604">
    <property type="entry name" value="PDDEXK-like_dom_sf"/>
</dbReference>
<dbReference type="EMBL" id="BAABGA010000082">
    <property type="protein sequence ID" value="GAA4466961.1"/>
    <property type="molecule type" value="Genomic_DNA"/>
</dbReference>
<evidence type="ECO:0000259" key="1">
    <source>
        <dbReference type="Pfam" id="PF12705"/>
    </source>
</evidence>
<dbReference type="Proteomes" id="UP001500840">
    <property type="component" value="Unassembled WGS sequence"/>
</dbReference>
<protein>
    <submittedName>
        <fullName evidence="2">PD-(D/E)XK nuclease family protein</fullName>
    </submittedName>
</protein>
<gene>
    <name evidence="2" type="ORF">GCM10023156_56460</name>
</gene>
<dbReference type="Gene3D" id="3.90.320.10">
    <property type="match status" value="1"/>
</dbReference>
<comment type="caution">
    <text evidence="2">The sequence shown here is derived from an EMBL/GenBank/DDBJ whole genome shotgun (WGS) entry which is preliminary data.</text>
</comment>
<dbReference type="InterPro" id="IPR038726">
    <property type="entry name" value="PDDEXK_AddAB-type"/>
</dbReference>
<accession>A0ABP8NKN0</accession>